<dbReference type="OrthoDB" id="2544694at2759"/>
<dbReference type="STRING" id="1314674.A0A0D7B1J7"/>
<keyword evidence="5 9" id="KW-1133">Transmembrane helix</keyword>
<feature type="domain" description="Major facilitator superfamily (MFS) profile" evidence="10">
    <location>
        <begin position="24"/>
        <end position="464"/>
    </location>
</feature>
<evidence type="ECO:0000256" key="1">
    <source>
        <dbReference type="ARBA" id="ARBA00004141"/>
    </source>
</evidence>
<feature type="transmembrane region" description="Helical" evidence="9">
    <location>
        <begin position="20"/>
        <end position="46"/>
    </location>
</feature>
<keyword evidence="4 9" id="KW-0812">Transmembrane</keyword>
<comment type="catalytic activity">
    <reaction evidence="7">
        <text>myo-inositol(out) + H(+)(out) = myo-inositol(in) + H(+)(in)</text>
        <dbReference type="Rhea" id="RHEA:60364"/>
        <dbReference type="ChEBI" id="CHEBI:15378"/>
        <dbReference type="ChEBI" id="CHEBI:17268"/>
    </reaction>
</comment>
<evidence type="ECO:0000256" key="3">
    <source>
        <dbReference type="ARBA" id="ARBA00022448"/>
    </source>
</evidence>
<dbReference type="NCBIfam" id="TIGR00879">
    <property type="entry name" value="SP"/>
    <property type="match status" value="1"/>
</dbReference>
<reference evidence="11 12" key="1">
    <citation type="journal article" date="2015" name="Fungal Genet. Biol.">
        <title>Evolution of novel wood decay mechanisms in Agaricales revealed by the genome sequences of Fistulina hepatica and Cylindrobasidium torrendii.</title>
        <authorList>
            <person name="Floudas D."/>
            <person name="Held B.W."/>
            <person name="Riley R."/>
            <person name="Nagy L.G."/>
            <person name="Koehler G."/>
            <person name="Ransdell A.S."/>
            <person name="Younus H."/>
            <person name="Chow J."/>
            <person name="Chiniquy J."/>
            <person name="Lipzen A."/>
            <person name="Tritt A."/>
            <person name="Sun H."/>
            <person name="Haridas S."/>
            <person name="LaButti K."/>
            <person name="Ohm R.A."/>
            <person name="Kues U."/>
            <person name="Blanchette R.A."/>
            <person name="Grigoriev I.V."/>
            <person name="Minto R.E."/>
            <person name="Hibbett D.S."/>
        </authorList>
    </citation>
    <scope>NUCLEOTIDE SEQUENCE [LARGE SCALE GENOMIC DNA]</scope>
    <source>
        <strain evidence="11 12">FP15055 ss-10</strain>
    </source>
</reference>
<feature type="transmembrane region" description="Helical" evidence="9">
    <location>
        <begin position="316"/>
        <end position="337"/>
    </location>
</feature>
<feature type="transmembrane region" description="Helical" evidence="9">
    <location>
        <begin position="153"/>
        <end position="171"/>
    </location>
</feature>
<dbReference type="Proteomes" id="UP000054007">
    <property type="component" value="Unassembled WGS sequence"/>
</dbReference>
<dbReference type="PANTHER" id="PTHR48022">
    <property type="entry name" value="PLASTIDIC GLUCOSE TRANSPORTER 4"/>
    <property type="match status" value="1"/>
</dbReference>
<dbReference type="InterPro" id="IPR050360">
    <property type="entry name" value="MFS_Sugar_Transporters"/>
</dbReference>
<keyword evidence="3 8" id="KW-0813">Transport</keyword>
<dbReference type="PROSITE" id="PS50850">
    <property type="entry name" value="MFS"/>
    <property type="match status" value="1"/>
</dbReference>
<feature type="transmembrane region" description="Helical" evidence="9">
    <location>
        <begin position="186"/>
        <end position="205"/>
    </location>
</feature>
<dbReference type="GO" id="GO:0005351">
    <property type="term" value="F:carbohydrate:proton symporter activity"/>
    <property type="evidence" value="ECO:0007669"/>
    <property type="project" value="TreeGrafter"/>
</dbReference>
<evidence type="ECO:0000256" key="7">
    <source>
        <dbReference type="ARBA" id="ARBA00049119"/>
    </source>
</evidence>
<dbReference type="PRINTS" id="PR00171">
    <property type="entry name" value="SUGRTRNSPORT"/>
</dbReference>
<feature type="transmembrane region" description="Helical" evidence="9">
    <location>
        <begin position="441"/>
        <end position="460"/>
    </location>
</feature>
<keyword evidence="12" id="KW-1185">Reference proteome</keyword>
<dbReference type="GO" id="GO:0016020">
    <property type="term" value="C:membrane"/>
    <property type="evidence" value="ECO:0007669"/>
    <property type="project" value="UniProtKB-SubCell"/>
</dbReference>
<dbReference type="Gene3D" id="1.20.1250.20">
    <property type="entry name" value="MFS general substrate transporter like domains"/>
    <property type="match status" value="1"/>
</dbReference>
<dbReference type="FunFam" id="1.20.1250.20:FF:000061">
    <property type="entry name" value="MFS sugar transporter"/>
    <property type="match status" value="1"/>
</dbReference>
<dbReference type="InterPro" id="IPR005828">
    <property type="entry name" value="MFS_sugar_transport-like"/>
</dbReference>
<evidence type="ECO:0000256" key="2">
    <source>
        <dbReference type="ARBA" id="ARBA00010992"/>
    </source>
</evidence>
<evidence type="ECO:0000256" key="6">
    <source>
        <dbReference type="ARBA" id="ARBA00023136"/>
    </source>
</evidence>
<gene>
    <name evidence="11" type="ORF">CYLTODRAFT_438342</name>
</gene>
<dbReference type="InterPro" id="IPR036259">
    <property type="entry name" value="MFS_trans_sf"/>
</dbReference>
<evidence type="ECO:0000256" key="9">
    <source>
        <dbReference type="SAM" id="Phobius"/>
    </source>
</evidence>
<dbReference type="InterPro" id="IPR020846">
    <property type="entry name" value="MFS_dom"/>
</dbReference>
<evidence type="ECO:0000256" key="4">
    <source>
        <dbReference type="ARBA" id="ARBA00022692"/>
    </source>
</evidence>
<protein>
    <submittedName>
        <fullName evidence="11">General substrate transporter</fullName>
    </submittedName>
</protein>
<dbReference type="AlphaFoldDB" id="A0A0D7B1J7"/>
<evidence type="ECO:0000256" key="8">
    <source>
        <dbReference type="RuleBase" id="RU003346"/>
    </source>
</evidence>
<evidence type="ECO:0000313" key="12">
    <source>
        <dbReference type="Proteomes" id="UP000054007"/>
    </source>
</evidence>
<evidence type="ECO:0000313" key="11">
    <source>
        <dbReference type="EMBL" id="KIY64080.1"/>
    </source>
</evidence>
<feature type="transmembrane region" description="Helical" evidence="9">
    <location>
        <begin position="343"/>
        <end position="362"/>
    </location>
</feature>
<organism evidence="11 12">
    <name type="scientific">Cylindrobasidium torrendii FP15055 ss-10</name>
    <dbReference type="NCBI Taxonomy" id="1314674"/>
    <lineage>
        <taxon>Eukaryota</taxon>
        <taxon>Fungi</taxon>
        <taxon>Dikarya</taxon>
        <taxon>Basidiomycota</taxon>
        <taxon>Agaricomycotina</taxon>
        <taxon>Agaricomycetes</taxon>
        <taxon>Agaricomycetidae</taxon>
        <taxon>Agaricales</taxon>
        <taxon>Marasmiineae</taxon>
        <taxon>Physalacriaceae</taxon>
        <taxon>Cylindrobasidium</taxon>
    </lineage>
</organism>
<evidence type="ECO:0000256" key="5">
    <source>
        <dbReference type="ARBA" id="ARBA00022989"/>
    </source>
</evidence>
<name>A0A0D7B1J7_9AGAR</name>
<dbReference type="PANTHER" id="PTHR48022:SF28">
    <property type="entry name" value="MAJOR FACILITATOR SUPERFAMILY (MFS) PROFILE DOMAIN-CONTAINING PROTEIN-RELATED"/>
    <property type="match status" value="1"/>
</dbReference>
<sequence length="529" mass="59042">MKPFDKPFTIATSRLSAPWLLRGITMACGAGFLLFGFDQGVLGGLLTGRPFEEQFPELVVNSRLQGATVAIYEIGCATGAIFTFFYGEVMGRRRGIIWGMIILSIGAILQFMAYGLPQLIVGRVVTGFGNGMTTSTIPVWHSETSKSHNRGRNVCIELGVNIFGVMLAYWVDFGFRHNETGWQWRFPLSLQIVFALITVFFTCFLPESPRWLASKNRLEEAREVIYMLDTSTDADKRDRSTDVELDMILEAIRVEREAGTSSFADCFRNGNQRFLHRVLLGCGSQMMQQVSGINLITYYAPVIFQKSLGMSRDMSLMLSGFNGLAYFLSSLVPIPLIERLGRRKLMIFGASGQCICMILLAAMTEDVGNKAKGIVAAVCLFAFNFFFSVGWLAIPWLYPAEIAPLQIRAKAAALSTTTNWLFTFLVVMITPVAIDSIAWKTYIVWACTNAAFVPITYFFYVETTGQSLEDIDLIFEGEKGVFLGPASAKRADEIRRRKNQERRAIIEGKPTEEMIENADTVSSLKNEKA</sequence>
<dbReference type="InterPro" id="IPR003663">
    <property type="entry name" value="Sugar/inositol_transpt"/>
</dbReference>
<feature type="transmembrane region" description="Helical" evidence="9">
    <location>
        <begin position="66"/>
        <end position="86"/>
    </location>
</feature>
<dbReference type="Pfam" id="PF00083">
    <property type="entry name" value="Sugar_tr"/>
    <property type="match status" value="1"/>
</dbReference>
<feature type="transmembrane region" description="Helical" evidence="9">
    <location>
        <begin position="95"/>
        <end position="114"/>
    </location>
</feature>
<comment type="similarity">
    <text evidence="2 8">Belongs to the major facilitator superfamily. Sugar transporter (TC 2.A.1.1) family.</text>
</comment>
<evidence type="ECO:0000259" key="10">
    <source>
        <dbReference type="PROSITE" id="PS50850"/>
    </source>
</evidence>
<feature type="transmembrane region" description="Helical" evidence="9">
    <location>
        <begin position="120"/>
        <end position="141"/>
    </location>
</feature>
<dbReference type="EMBL" id="KN880655">
    <property type="protein sequence ID" value="KIY64080.1"/>
    <property type="molecule type" value="Genomic_DNA"/>
</dbReference>
<keyword evidence="6 9" id="KW-0472">Membrane</keyword>
<dbReference type="SUPFAM" id="SSF103473">
    <property type="entry name" value="MFS general substrate transporter"/>
    <property type="match status" value="1"/>
</dbReference>
<feature type="transmembrane region" description="Helical" evidence="9">
    <location>
        <begin position="418"/>
        <end position="434"/>
    </location>
</feature>
<feature type="transmembrane region" description="Helical" evidence="9">
    <location>
        <begin position="374"/>
        <end position="398"/>
    </location>
</feature>
<accession>A0A0D7B1J7</accession>
<comment type="subcellular location">
    <subcellularLocation>
        <location evidence="1">Membrane</location>
        <topology evidence="1">Multi-pass membrane protein</topology>
    </subcellularLocation>
</comment>
<proteinExistence type="inferred from homology"/>